<dbReference type="GO" id="GO:0015421">
    <property type="term" value="F:ABC-type oligopeptide transporter activity"/>
    <property type="evidence" value="ECO:0007669"/>
    <property type="project" value="TreeGrafter"/>
</dbReference>
<feature type="domain" description="ABC transmembrane type-1" evidence="9">
    <location>
        <begin position="17"/>
        <end position="299"/>
    </location>
</feature>
<keyword evidence="4 10" id="KW-0067">ATP-binding</keyword>
<sequence>MLSWLWQFVKLYKTRLAIAIVALICTSALTLSLGQGIRLMIDNGFAAQSYDGLAAALKITLLIIVGLAIGAYFRFYMVSWIGERVVADIRRQLYGRLLKLPPSFFEDNLAGEIQSRVTTDTTLLQTVIGSSFSFALRNTLTFLGGMTLMFVSNVKLSLVVLTVVPFIVFPLIIVGRKVKRLSKDSQDKVAHVGAWAGESLQHIKVVQAFTREDLVKQQFADGAESAFQTALRRIRYRAFLIALVMIMVMGAVTVMLYIGETDVLAGNLSAGDLSAFVFYAIMVAGSLAAVTEVYGEVQRAAGAAERIRELIATEPEIESPQAPEQVDFGRAEPLIAIANLTFSYPSRPNHQALDGLNLTIQRGERVALVGPSGSGKSTLFDLLLRFRQPQVGNIKIHGTDIKQLDLVSLRDLYALVPQQPVLFSANVVENIRFGKPGASQAEVEAAAKAAYAHDFIVDLPQGYQSFLGEQGVKLSGGQRQRLAIARAILADPKILLLDEATSALDAQSEHLVQQALDELMKHRTTLIIAHRLATVAHVDRIAVLEHGKLVDVGTHQSLLQSSPLYKRLADLQFQSHQA</sequence>
<dbReference type="OrthoDB" id="9806127at2"/>
<dbReference type="InterPro" id="IPR027417">
    <property type="entry name" value="P-loop_NTPase"/>
</dbReference>
<evidence type="ECO:0000256" key="1">
    <source>
        <dbReference type="ARBA" id="ARBA00004651"/>
    </source>
</evidence>
<feature type="domain" description="ABC transporter" evidence="8">
    <location>
        <begin position="335"/>
        <end position="571"/>
    </location>
</feature>
<dbReference type="Pfam" id="PF00005">
    <property type="entry name" value="ABC_tran"/>
    <property type="match status" value="1"/>
</dbReference>
<dbReference type="Gene3D" id="3.40.50.300">
    <property type="entry name" value="P-loop containing nucleotide triphosphate hydrolases"/>
    <property type="match status" value="1"/>
</dbReference>
<dbReference type="PANTHER" id="PTHR43394">
    <property type="entry name" value="ATP-DEPENDENT PERMEASE MDL1, MITOCHONDRIAL"/>
    <property type="match status" value="1"/>
</dbReference>
<dbReference type="EMBL" id="BMDX01000017">
    <property type="protein sequence ID" value="GGA85156.1"/>
    <property type="molecule type" value="Genomic_DNA"/>
</dbReference>
<evidence type="ECO:0000256" key="3">
    <source>
        <dbReference type="ARBA" id="ARBA00022741"/>
    </source>
</evidence>
<comment type="caution">
    <text evidence="10">The sequence shown here is derived from an EMBL/GenBank/DDBJ whole genome shotgun (WGS) entry which is preliminary data.</text>
</comment>
<accession>A0A8J2XQI7</accession>
<dbReference type="FunFam" id="3.40.50.300:FF:000218">
    <property type="entry name" value="Multidrug ABC transporter ATP-binding protein"/>
    <property type="match status" value="1"/>
</dbReference>
<protein>
    <submittedName>
        <fullName evidence="10">ABC transporter ATP-binding protein/permease</fullName>
    </submittedName>
</protein>
<dbReference type="PANTHER" id="PTHR43394:SF1">
    <property type="entry name" value="ATP-BINDING CASSETTE SUB-FAMILY B MEMBER 10, MITOCHONDRIAL"/>
    <property type="match status" value="1"/>
</dbReference>
<evidence type="ECO:0000256" key="6">
    <source>
        <dbReference type="ARBA" id="ARBA00023136"/>
    </source>
</evidence>
<dbReference type="GO" id="GO:0016887">
    <property type="term" value="F:ATP hydrolysis activity"/>
    <property type="evidence" value="ECO:0007669"/>
    <property type="project" value="InterPro"/>
</dbReference>
<feature type="transmembrane region" description="Helical" evidence="7">
    <location>
        <begin position="158"/>
        <end position="175"/>
    </location>
</feature>
<dbReference type="InterPro" id="IPR036640">
    <property type="entry name" value="ABC1_TM_sf"/>
</dbReference>
<dbReference type="Pfam" id="PF00664">
    <property type="entry name" value="ABC_membrane"/>
    <property type="match status" value="1"/>
</dbReference>
<evidence type="ECO:0000256" key="2">
    <source>
        <dbReference type="ARBA" id="ARBA00022692"/>
    </source>
</evidence>
<evidence type="ECO:0000313" key="11">
    <source>
        <dbReference type="Proteomes" id="UP000619743"/>
    </source>
</evidence>
<dbReference type="SMART" id="SM00382">
    <property type="entry name" value="AAA"/>
    <property type="match status" value="1"/>
</dbReference>
<evidence type="ECO:0000259" key="8">
    <source>
        <dbReference type="PROSITE" id="PS50893"/>
    </source>
</evidence>
<dbReference type="InterPro" id="IPR011918">
    <property type="entry name" value="ABC_MsbA_ATP-bd"/>
</dbReference>
<evidence type="ECO:0000256" key="5">
    <source>
        <dbReference type="ARBA" id="ARBA00022989"/>
    </source>
</evidence>
<keyword evidence="6 7" id="KW-0472">Membrane</keyword>
<dbReference type="PROSITE" id="PS50929">
    <property type="entry name" value="ABC_TM1F"/>
    <property type="match status" value="1"/>
</dbReference>
<dbReference type="GO" id="GO:0005886">
    <property type="term" value="C:plasma membrane"/>
    <property type="evidence" value="ECO:0007669"/>
    <property type="project" value="UniProtKB-SubCell"/>
</dbReference>
<proteinExistence type="predicted"/>
<dbReference type="RefSeq" id="WP_143824578.1">
    <property type="nucleotide sequence ID" value="NZ_BMDX01000017.1"/>
</dbReference>
<dbReference type="NCBIfam" id="TIGR02204">
    <property type="entry name" value="MsbA_rel"/>
    <property type="match status" value="1"/>
</dbReference>
<feature type="transmembrane region" description="Helical" evidence="7">
    <location>
        <begin position="52"/>
        <end position="75"/>
    </location>
</feature>
<organism evidence="10 11">
    <name type="scientific">Neiella marina</name>
    <dbReference type="NCBI Taxonomy" id="508461"/>
    <lineage>
        <taxon>Bacteria</taxon>
        <taxon>Pseudomonadati</taxon>
        <taxon>Pseudomonadota</taxon>
        <taxon>Gammaproteobacteria</taxon>
        <taxon>Alteromonadales</taxon>
        <taxon>Echinimonadaceae</taxon>
        <taxon>Neiella</taxon>
    </lineage>
</organism>
<evidence type="ECO:0000256" key="4">
    <source>
        <dbReference type="ARBA" id="ARBA00022840"/>
    </source>
</evidence>
<keyword evidence="2 7" id="KW-0812">Transmembrane</keyword>
<name>A0A8J2XQI7_9GAMM</name>
<keyword evidence="3" id="KW-0547">Nucleotide-binding</keyword>
<evidence type="ECO:0000256" key="7">
    <source>
        <dbReference type="SAM" id="Phobius"/>
    </source>
</evidence>
<comment type="subcellular location">
    <subcellularLocation>
        <location evidence="1">Cell membrane</location>
        <topology evidence="1">Multi-pass membrane protein</topology>
    </subcellularLocation>
</comment>
<keyword evidence="5 7" id="KW-1133">Transmembrane helix</keyword>
<dbReference type="Proteomes" id="UP000619743">
    <property type="component" value="Unassembled WGS sequence"/>
</dbReference>
<dbReference type="InterPro" id="IPR011527">
    <property type="entry name" value="ABC1_TM_dom"/>
</dbReference>
<dbReference type="InterPro" id="IPR003593">
    <property type="entry name" value="AAA+_ATPase"/>
</dbReference>
<feature type="transmembrane region" description="Helical" evidence="7">
    <location>
        <begin position="134"/>
        <end position="152"/>
    </location>
</feature>
<dbReference type="InterPro" id="IPR003439">
    <property type="entry name" value="ABC_transporter-like_ATP-bd"/>
</dbReference>
<dbReference type="InterPro" id="IPR017871">
    <property type="entry name" value="ABC_transporter-like_CS"/>
</dbReference>
<dbReference type="PROSITE" id="PS00211">
    <property type="entry name" value="ABC_TRANSPORTER_1"/>
    <property type="match status" value="1"/>
</dbReference>
<dbReference type="SUPFAM" id="SSF52540">
    <property type="entry name" value="P-loop containing nucleoside triphosphate hydrolases"/>
    <property type="match status" value="1"/>
</dbReference>
<dbReference type="CDD" id="cd18575">
    <property type="entry name" value="ABC_6TM_bac_exporter_ABCB8_10_like"/>
    <property type="match status" value="1"/>
</dbReference>
<keyword evidence="11" id="KW-1185">Reference proteome</keyword>
<feature type="transmembrane region" description="Helical" evidence="7">
    <location>
        <begin position="238"/>
        <end position="258"/>
    </location>
</feature>
<evidence type="ECO:0000259" key="9">
    <source>
        <dbReference type="PROSITE" id="PS50929"/>
    </source>
</evidence>
<dbReference type="InterPro" id="IPR039421">
    <property type="entry name" value="Type_1_exporter"/>
</dbReference>
<gene>
    <name evidence="10" type="ORF">GCM10011369_29000</name>
</gene>
<dbReference type="GO" id="GO:0005524">
    <property type="term" value="F:ATP binding"/>
    <property type="evidence" value="ECO:0007669"/>
    <property type="project" value="UniProtKB-KW"/>
</dbReference>
<dbReference type="AlphaFoldDB" id="A0A8J2XQI7"/>
<reference evidence="11" key="1">
    <citation type="journal article" date="2019" name="Int. J. Syst. Evol. Microbiol.">
        <title>The Global Catalogue of Microorganisms (GCM) 10K type strain sequencing project: providing services to taxonomists for standard genome sequencing and annotation.</title>
        <authorList>
            <consortium name="The Broad Institute Genomics Platform"/>
            <consortium name="The Broad Institute Genome Sequencing Center for Infectious Disease"/>
            <person name="Wu L."/>
            <person name="Ma J."/>
        </authorList>
    </citation>
    <scope>NUCLEOTIDE SEQUENCE [LARGE SCALE GENOMIC DNA]</scope>
    <source>
        <strain evidence="11">CGMCC 1.10130</strain>
    </source>
</reference>
<evidence type="ECO:0000313" key="10">
    <source>
        <dbReference type="EMBL" id="GGA85156.1"/>
    </source>
</evidence>
<dbReference type="Gene3D" id="1.20.1560.10">
    <property type="entry name" value="ABC transporter type 1, transmembrane domain"/>
    <property type="match status" value="1"/>
</dbReference>
<feature type="transmembrane region" description="Helical" evidence="7">
    <location>
        <begin position="270"/>
        <end position="290"/>
    </location>
</feature>
<dbReference type="PROSITE" id="PS50893">
    <property type="entry name" value="ABC_TRANSPORTER_2"/>
    <property type="match status" value="1"/>
</dbReference>
<dbReference type="SUPFAM" id="SSF90123">
    <property type="entry name" value="ABC transporter transmembrane region"/>
    <property type="match status" value="1"/>
</dbReference>
<dbReference type="GO" id="GO:0090374">
    <property type="term" value="P:oligopeptide export from mitochondrion"/>
    <property type="evidence" value="ECO:0007669"/>
    <property type="project" value="TreeGrafter"/>
</dbReference>